<evidence type="ECO:0000256" key="1">
    <source>
        <dbReference type="PROSITE-ProRule" id="PRU00047"/>
    </source>
</evidence>
<dbReference type="InterPro" id="IPR025836">
    <property type="entry name" value="Zn_knuckle_CX2CX4HX4C"/>
</dbReference>
<evidence type="ECO:0000313" key="4">
    <source>
        <dbReference type="EMBL" id="CAI9114848.1"/>
    </source>
</evidence>
<dbReference type="Pfam" id="PF14111">
    <property type="entry name" value="DUF4283"/>
    <property type="match status" value="1"/>
</dbReference>
<keyword evidence="5" id="KW-1185">Reference proteome</keyword>
<feature type="domain" description="CCHC-type" evidence="3">
    <location>
        <begin position="205"/>
        <end position="218"/>
    </location>
</feature>
<dbReference type="EMBL" id="OX459125">
    <property type="protein sequence ID" value="CAI9114848.1"/>
    <property type="molecule type" value="Genomic_DNA"/>
</dbReference>
<keyword evidence="1" id="KW-0479">Metal-binding</keyword>
<name>A0AAV1E3L9_OLDCO</name>
<feature type="compositionally biased region" description="Basic and acidic residues" evidence="2">
    <location>
        <begin position="336"/>
        <end position="349"/>
    </location>
</feature>
<protein>
    <submittedName>
        <fullName evidence="4">OLC1v1015657C1</fullName>
    </submittedName>
</protein>
<dbReference type="GO" id="GO:0003676">
    <property type="term" value="F:nucleic acid binding"/>
    <property type="evidence" value="ECO:0007669"/>
    <property type="project" value="InterPro"/>
</dbReference>
<keyword evidence="1" id="KW-0863">Zinc-finger</keyword>
<dbReference type="Pfam" id="PF14392">
    <property type="entry name" value="zf-CCHC_4"/>
    <property type="match status" value="1"/>
</dbReference>
<proteinExistence type="predicted"/>
<sequence>MEDTVNCFEKFRLTEEEKGFVIGKGDVARRREECERSILGKIYGVNTANFFGVRNQFSKIWSPTGRLTVAELGVNFFQFTFPDLKERDRVLSGGPWFFKEQLMVIHPWAEKLEEDKAKFDRANMWVQVQGLPSHWVSKEVGWKLGKLFPNCSNVLIPESGSKCGRIIKIYVEVELNKQLVRGTKLTLEGETRWLQFSYDNLPLYCYYCGHVGHIEKQCETKKEDAKRGTIDEEQFGDWGELGGQKVIKDASGDSLSDNPVDREANVKDHAQMAPQWQERCWGVREINSEADAKVVVDENNHKELDGGKRWRRRGIGGKGESQPMEEGNIMPGNNERVFDQEREGGRDTV</sequence>
<reference evidence="4" key="1">
    <citation type="submission" date="2023-03" db="EMBL/GenBank/DDBJ databases">
        <authorList>
            <person name="Julca I."/>
        </authorList>
    </citation>
    <scope>NUCLEOTIDE SEQUENCE</scope>
</reference>
<dbReference type="PROSITE" id="PS50158">
    <property type="entry name" value="ZF_CCHC"/>
    <property type="match status" value="1"/>
</dbReference>
<organism evidence="4 5">
    <name type="scientific">Oldenlandia corymbosa var. corymbosa</name>
    <dbReference type="NCBI Taxonomy" id="529605"/>
    <lineage>
        <taxon>Eukaryota</taxon>
        <taxon>Viridiplantae</taxon>
        <taxon>Streptophyta</taxon>
        <taxon>Embryophyta</taxon>
        <taxon>Tracheophyta</taxon>
        <taxon>Spermatophyta</taxon>
        <taxon>Magnoliopsida</taxon>
        <taxon>eudicotyledons</taxon>
        <taxon>Gunneridae</taxon>
        <taxon>Pentapetalae</taxon>
        <taxon>asterids</taxon>
        <taxon>lamiids</taxon>
        <taxon>Gentianales</taxon>
        <taxon>Rubiaceae</taxon>
        <taxon>Rubioideae</taxon>
        <taxon>Spermacoceae</taxon>
        <taxon>Hedyotis-Oldenlandia complex</taxon>
        <taxon>Oldenlandia</taxon>
    </lineage>
</organism>
<evidence type="ECO:0000313" key="5">
    <source>
        <dbReference type="Proteomes" id="UP001161247"/>
    </source>
</evidence>
<dbReference type="InterPro" id="IPR040256">
    <property type="entry name" value="At4g02000-like"/>
</dbReference>
<dbReference type="SUPFAM" id="SSF57756">
    <property type="entry name" value="Retrovirus zinc finger-like domains"/>
    <property type="match status" value="1"/>
</dbReference>
<feature type="region of interest" description="Disordered" evidence="2">
    <location>
        <begin position="307"/>
        <end position="349"/>
    </location>
</feature>
<dbReference type="InterPro" id="IPR001878">
    <property type="entry name" value="Znf_CCHC"/>
</dbReference>
<keyword evidence="1" id="KW-0862">Zinc</keyword>
<dbReference type="PANTHER" id="PTHR31286:SF178">
    <property type="entry name" value="DUF4283 DOMAIN-CONTAINING PROTEIN"/>
    <property type="match status" value="1"/>
</dbReference>
<dbReference type="InterPro" id="IPR025558">
    <property type="entry name" value="DUF4283"/>
</dbReference>
<dbReference type="GO" id="GO:0008270">
    <property type="term" value="F:zinc ion binding"/>
    <property type="evidence" value="ECO:0007669"/>
    <property type="project" value="UniProtKB-KW"/>
</dbReference>
<evidence type="ECO:0000259" key="3">
    <source>
        <dbReference type="PROSITE" id="PS50158"/>
    </source>
</evidence>
<gene>
    <name evidence="4" type="ORF">OLC1_LOCUS21482</name>
</gene>
<dbReference type="Proteomes" id="UP001161247">
    <property type="component" value="Chromosome 8"/>
</dbReference>
<dbReference type="AlphaFoldDB" id="A0AAV1E3L9"/>
<dbReference type="PANTHER" id="PTHR31286">
    <property type="entry name" value="GLYCINE-RICH CELL WALL STRUCTURAL PROTEIN 1.8-LIKE"/>
    <property type="match status" value="1"/>
</dbReference>
<evidence type="ECO:0000256" key="2">
    <source>
        <dbReference type="SAM" id="MobiDB-lite"/>
    </source>
</evidence>
<accession>A0AAV1E3L9</accession>
<dbReference type="InterPro" id="IPR036875">
    <property type="entry name" value="Znf_CCHC_sf"/>
</dbReference>